<reference evidence="8" key="2">
    <citation type="submission" date="2021-10" db="EMBL/GenBank/DDBJ databases">
        <title>Phylogenomics reveals ancestral predisposition of the termite-cultivated fungus Termitomyces towards a domesticated lifestyle.</title>
        <authorList>
            <person name="Auxier B."/>
            <person name="Grum-Grzhimaylo A."/>
            <person name="Cardenas M.E."/>
            <person name="Lodge J.D."/>
            <person name="Laessoe T."/>
            <person name="Pedersen O."/>
            <person name="Smith M.E."/>
            <person name="Kuyper T.W."/>
            <person name="Franco-Molano E.A."/>
            <person name="Baroni T.J."/>
            <person name="Aanen D.K."/>
        </authorList>
    </citation>
    <scope>NUCLEOTIDE SEQUENCE</scope>
    <source>
        <strain evidence="8">D49</strain>
    </source>
</reference>
<dbReference type="PANTHER" id="PTHR48020:SF12">
    <property type="entry name" value="PROTON MYO-INOSITOL COTRANSPORTER"/>
    <property type="match status" value="1"/>
</dbReference>
<keyword evidence="9" id="KW-1185">Reference proteome</keyword>
<dbReference type="PANTHER" id="PTHR48020">
    <property type="entry name" value="PROTON MYO-INOSITOL COTRANSPORTER"/>
    <property type="match status" value="1"/>
</dbReference>
<evidence type="ECO:0000313" key="8">
    <source>
        <dbReference type="EMBL" id="KAG5635235.1"/>
    </source>
</evidence>
<dbReference type="GO" id="GO:0005886">
    <property type="term" value="C:plasma membrane"/>
    <property type="evidence" value="ECO:0007669"/>
    <property type="project" value="UniProtKB-SubCell"/>
</dbReference>
<keyword evidence="6 7" id="KW-0472">Membrane</keyword>
<evidence type="ECO:0000256" key="5">
    <source>
        <dbReference type="ARBA" id="ARBA00022989"/>
    </source>
</evidence>
<dbReference type="EMBL" id="JABCKI010006143">
    <property type="protein sequence ID" value="KAG5635235.1"/>
    <property type="molecule type" value="Genomic_DNA"/>
</dbReference>
<dbReference type="InterPro" id="IPR005828">
    <property type="entry name" value="MFS_sugar_transport-like"/>
</dbReference>
<evidence type="ECO:0000256" key="4">
    <source>
        <dbReference type="ARBA" id="ARBA00022692"/>
    </source>
</evidence>
<keyword evidence="5 7" id="KW-1133">Transmembrane helix</keyword>
<evidence type="ECO:0000256" key="6">
    <source>
        <dbReference type="ARBA" id="ARBA00023136"/>
    </source>
</evidence>
<keyword evidence="4 7" id="KW-0812">Transmembrane</keyword>
<dbReference type="OrthoDB" id="8120565at2759"/>
<dbReference type="Gene3D" id="1.20.1250.20">
    <property type="entry name" value="MFS general substrate transporter like domains"/>
    <property type="match status" value="1"/>
</dbReference>
<accession>A0A9P7K3S9</accession>
<keyword evidence="2" id="KW-0813">Transport</keyword>
<dbReference type="InterPro" id="IPR050814">
    <property type="entry name" value="Myo-inositol_Transporter"/>
</dbReference>
<gene>
    <name evidence="8" type="ORF">H0H81_011968</name>
</gene>
<protein>
    <submittedName>
        <fullName evidence="8">Uncharacterized protein</fullName>
    </submittedName>
</protein>
<dbReference type="AlphaFoldDB" id="A0A9P7K3S9"/>
<dbReference type="InterPro" id="IPR036259">
    <property type="entry name" value="MFS_trans_sf"/>
</dbReference>
<dbReference type="SUPFAM" id="SSF103473">
    <property type="entry name" value="MFS general substrate transporter"/>
    <property type="match status" value="1"/>
</dbReference>
<feature type="transmembrane region" description="Helical" evidence="7">
    <location>
        <begin position="30"/>
        <end position="51"/>
    </location>
</feature>
<dbReference type="Pfam" id="PF00083">
    <property type="entry name" value="Sugar_tr"/>
    <property type="match status" value="1"/>
</dbReference>
<evidence type="ECO:0000256" key="2">
    <source>
        <dbReference type="ARBA" id="ARBA00022448"/>
    </source>
</evidence>
<comment type="caution">
    <text evidence="8">The sequence shown here is derived from an EMBL/GenBank/DDBJ whole genome shotgun (WGS) entry which is preliminary data.</text>
</comment>
<evidence type="ECO:0000313" key="9">
    <source>
        <dbReference type="Proteomes" id="UP000717328"/>
    </source>
</evidence>
<organism evidence="8 9">
    <name type="scientific">Sphagnurus paluster</name>
    <dbReference type="NCBI Taxonomy" id="117069"/>
    <lineage>
        <taxon>Eukaryota</taxon>
        <taxon>Fungi</taxon>
        <taxon>Dikarya</taxon>
        <taxon>Basidiomycota</taxon>
        <taxon>Agaricomycotina</taxon>
        <taxon>Agaricomycetes</taxon>
        <taxon>Agaricomycetidae</taxon>
        <taxon>Agaricales</taxon>
        <taxon>Tricholomatineae</taxon>
        <taxon>Lyophyllaceae</taxon>
        <taxon>Sphagnurus</taxon>
    </lineage>
</organism>
<evidence type="ECO:0000256" key="1">
    <source>
        <dbReference type="ARBA" id="ARBA00004651"/>
    </source>
</evidence>
<proteinExistence type="predicted"/>
<evidence type="ECO:0000256" key="7">
    <source>
        <dbReference type="SAM" id="Phobius"/>
    </source>
</evidence>
<sequence length="104" mass="11177">MVEWSGINALLYYGPTIIRSIGLRGDTVTLLASGGIGIVQFLAVIPAILYIDRLGAIVASISRASRHGTNHLTITGRKPLLRSGSALMAFSHLTITLLVRHPWS</sequence>
<reference evidence="8" key="1">
    <citation type="submission" date="2021-02" db="EMBL/GenBank/DDBJ databases">
        <authorList>
            <person name="Nieuwenhuis M."/>
            <person name="Van De Peppel L.J.J."/>
        </authorList>
    </citation>
    <scope>NUCLEOTIDE SEQUENCE</scope>
    <source>
        <strain evidence="8">D49</strain>
    </source>
</reference>
<dbReference type="Proteomes" id="UP000717328">
    <property type="component" value="Unassembled WGS sequence"/>
</dbReference>
<dbReference type="GO" id="GO:0022857">
    <property type="term" value="F:transmembrane transporter activity"/>
    <property type="evidence" value="ECO:0007669"/>
    <property type="project" value="InterPro"/>
</dbReference>
<keyword evidence="3" id="KW-1003">Cell membrane</keyword>
<comment type="subcellular location">
    <subcellularLocation>
        <location evidence="1">Cell membrane</location>
        <topology evidence="1">Multi-pass membrane protein</topology>
    </subcellularLocation>
</comment>
<name>A0A9P7K3S9_9AGAR</name>
<evidence type="ECO:0000256" key="3">
    <source>
        <dbReference type="ARBA" id="ARBA00022475"/>
    </source>
</evidence>